<accession>A0ABX2QBU2</accession>
<feature type="transmembrane region" description="Helical" evidence="6">
    <location>
        <begin position="163"/>
        <end position="184"/>
    </location>
</feature>
<feature type="transmembrane region" description="Helical" evidence="6">
    <location>
        <begin position="52"/>
        <end position="68"/>
    </location>
</feature>
<feature type="transmembrane region" description="Helical" evidence="6">
    <location>
        <begin position="21"/>
        <end position="40"/>
    </location>
</feature>
<dbReference type="Pfam" id="PF02653">
    <property type="entry name" value="BPD_transp_2"/>
    <property type="match status" value="1"/>
</dbReference>
<gene>
    <name evidence="7" type="ORF">HV823_08060</name>
</gene>
<feature type="transmembrane region" description="Helical" evidence="6">
    <location>
        <begin position="212"/>
        <end position="233"/>
    </location>
</feature>
<keyword evidence="4 6" id="KW-1133">Transmembrane helix</keyword>
<reference evidence="7 8" key="1">
    <citation type="submission" date="2020-06" db="EMBL/GenBank/DDBJ databases">
        <title>Rhizobium sp.nov. isolated from the tomato plant.</title>
        <authorList>
            <person name="Thin K.K."/>
            <person name="Zhang X."/>
            <person name="He S."/>
        </authorList>
    </citation>
    <scope>NUCLEOTIDE SEQUENCE [LARGE SCALE GENOMIC DNA]</scope>
    <source>
        <strain evidence="7 8">DBTS2</strain>
    </source>
</reference>
<dbReference type="CDD" id="cd06579">
    <property type="entry name" value="TM_PBP1_transp_AraH_like"/>
    <property type="match status" value="1"/>
</dbReference>
<keyword evidence="5 6" id="KW-0472">Membrane</keyword>
<evidence type="ECO:0000313" key="8">
    <source>
        <dbReference type="Proteomes" id="UP000659172"/>
    </source>
</evidence>
<comment type="subcellular location">
    <subcellularLocation>
        <location evidence="1">Cell membrane</location>
        <topology evidence="1">Multi-pass membrane protein</topology>
    </subcellularLocation>
</comment>
<dbReference type="EMBL" id="JABXYK010000004">
    <property type="protein sequence ID" value="NVP55208.1"/>
    <property type="molecule type" value="Genomic_DNA"/>
</dbReference>
<dbReference type="PANTHER" id="PTHR32196">
    <property type="entry name" value="ABC TRANSPORTER PERMEASE PROTEIN YPHD-RELATED-RELATED"/>
    <property type="match status" value="1"/>
</dbReference>
<evidence type="ECO:0000256" key="2">
    <source>
        <dbReference type="ARBA" id="ARBA00022475"/>
    </source>
</evidence>
<dbReference type="InterPro" id="IPR001851">
    <property type="entry name" value="ABC_transp_permease"/>
</dbReference>
<proteinExistence type="predicted"/>
<sequence>MAMHSGLTFVRGLGRHREASVFAMLAAVAIYLSFASDYFLEPRNLLNVGRQASVVAIVALGQALVIIARGIDLSVGSVIGLSAVVAAVLMRDTGSEAIGLTAGLLTGLVCGLVNGVLYTRFRINPFIATLGTLSIARGIALLMTGGIPVPFGGFAEFVGAGRIFDIPVSFLLMIVLAVVVHVFASRTVIGREIYAIGDNPKASRLAGVNLRAIRLFVFAFCGLLAGLGGLILAGNLASADPNLGMGYELDVIAAVILGGTALSGGRGSILGVVIGALLMALLNNAFVLLGISAYWQVVTKGLVIIFAVGLDGLQRGSDDD</sequence>
<evidence type="ECO:0000256" key="5">
    <source>
        <dbReference type="ARBA" id="ARBA00023136"/>
    </source>
</evidence>
<keyword evidence="3 6" id="KW-0812">Transmembrane</keyword>
<evidence type="ECO:0000256" key="6">
    <source>
        <dbReference type="SAM" id="Phobius"/>
    </source>
</evidence>
<feature type="transmembrane region" description="Helical" evidence="6">
    <location>
        <begin position="97"/>
        <end position="119"/>
    </location>
</feature>
<dbReference type="RefSeq" id="WP_176949210.1">
    <property type="nucleotide sequence ID" value="NZ_JABXYK010000004.1"/>
</dbReference>
<evidence type="ECO:0000313" key="7">
    <source>
        <dbReference type="EMBL" id="NVP55208.1"/>
    </source>
</evidence>
<organism evidence="7 8">
    <name type="scientific">Mycoplana rhizolycopersici</name>
    <dbReference type="NCBI Taxonomy" id="2746702"/>
    <lineage>
        <taxon>Bacteria</taxon>
        <taxon>Pseudomonadati</taxon>
        <taxon>Pseudomonadota</taxon>
        <taxon>Alphaproteobacteria</taxon>
        <taxon>Hyphomicrobiales</taxon>
        <taxon>Rhizobiaceae</taxon>
        <taxon>Mycoplana</taxon>
    </lineage>
</organism>
<evidence type="ECO:0000256" key="3">
    <source>
        <dbReference type="ARBA" id="ARBA00022692"/>
    </source>
</evidence>
<keyword evidence="8" id="KW-1185">Reference proteome</keyword>
<comment type="caution">
    <text evidence="7">The sequence shown here is derived from an EMBL/GenBank/DDBJ whole genome shotgun (WGS) entry which is preliminary data.</text>
</comment>
<evidence type="ECO:0000256" key="4">
    <source>
        <dbReference type="ARBA" id="ARBA00022989"/>
    </source>
</evidence>
<feature type="transmembrane region" description="Helical" evidence="6">
    <location>
        <begin position="293"/>
        <end position="313"/>
    </location>
</feature>
<protein>
    <submittedName>
        <fullName evidence="7">ABC transporter permease</fullName>
    </submittedName>
</protein>
<evidence type="ECO:0000256" key="1">
    <source>
        <dbReference type="ARBA" id="ARBA00004651"/>
    </source>
</evidence>
<keyword evidence="2" id="KW-1003">Cell membrane</keyword>
<dbReference type="Proteomes" id="UP000659172">
    <property type="component" value="Unassembled WGS sequence"/>
</dbReference>
<feature type="transmembrane region" description="Helical" evidence="6">
    <location>
        <begin position="126"/>
        <end position="151"/>
    </location>
</feature>
<name>A0ABX2QBU2_9HYPH</name>